<sequence length="49" mass="5752">MSKSDAGKGDRPRPFNRKKWDNWWDQYEKGKKDEKKQDDVHGSDEAGIS</sequence>
<name>A0A0F9UCI6_9ZZZZ</name>
<evidence type="ECO:0000313" key="2">
    <source>
        <dbReference type="EMBL" id="KKN51313.1"/>
    </source>
</evidence>
<feature type="region of interest" description="Disordered" evidence="1">
    <location>
        <begin position="1"/>
        <end position="49"/>
    </location>
</feature>
<gene>
    <name evidence="2" type="ORF">LCGC14_0624210</name>
</gene>
<dbReference type="EMBL" id="LAZR01001069">
    <property type="protein sequence ID" value="KKN51313.1"/>
    <property type="molecule type" value="Genomic_DNA"/>
</dbReference>
<evidence type="ECO:0000256" key="1">
    <source>
        <dbReference type="SAM" id="MobiDB-lite"/>
    </source>
</evidence>
<comment type="caution">
    <text evidence="2">The sequence shown here is derived from an EMBL/GenBank/DDBJ whole genome shotgun (WGS) entry which is preliminary data.</text>
</comment>
<dbReference type="AlphaFoldDB" id="A0A0F9UCI6"/>
<protein>
    <submittedName>
        <fullName evidence="2">Uncharacterized protein</fullName>
    </submittedName>
</protein>
<organism evidence="2">
    <name type="scientific">marine sediment metagenome</name>
    <dbReference type="NCBI Taxonomy" id="412755"/>
    <lineage>
        <taxon>unclassified sequences</taxon>
        <taxon>metagenomes</taxon>
        <taxon>ecological metagenomes</taxon>
    </lineage>
</organism>
<proteinExistence type="predicted"/>
<accession>A0A0F9UCI6</accession>
<reference evidence="2" key="1">
    <citation type="journal article" date="2015" name="Nature">
        <title>Complex archaea that bridge the gap between prokaryotes and eukaryotes.</title>
        <authorList>
            <person name="Spang A."/>
            <person name="Saw J.H."/>
            <person name="Jorgensen S.L."/>
            <person name="Zaremba-Niedzwiedzka K."/>
            <person name="Martijn J."/>
            <person name="Lind A.E."/>
            <person name="van Eijk R."/>
            <person name="Schleper C."/>
            <person name="Guy L."/>
            <person name="Ettema T.J."/>
        </authorList>
    </citation>
    <scope>NUCLEOTIDE SEQUENCE</scope>
</reference>